<feature type="compositionally biased region" description="Low complexity" evidence="1">
    <location>
        <begin position="220"/>
        <end position="244"/>
    </location>
</feature>
<evidence type="ECO:0000256" key="1">
    <source>
        <dbReference type="SAM" id="MobiDB-lite"/>
    </source>
</evidence>
<sequence>MFWHPGRVCIYFLRPMFPTFYEGVQQVELPSQCTAEEEATPSQPNLKEEEQKLEEAEKAVEKAKQDGYDVGVAKTGETLKAEVFGVCRTYCIQVWNEALNQAGVEASFALRRAENIYYPSAIRALGLSGSKVETSLKDPDPSKGIPTKALPSSNNPPKEAEQAGAVEKAKDTTKGVVPEATKPLAAPKDPLRIKTPPQSLEIVLGTLPMFTKEDSKGKGPTSTTVATAKPTKATAKDNPPLKIK</sequence>
<accession>A0AAW2CRD3</accession>
<comment type="caution">
    <text evidence="2">The sequence shown here is derived from an EMBL/GenBank/DDBJ whole genome shotgun (WGS) entry which is preliminary data.</text>
</comment>
<reference evidence="2 3" key="1">
    <citation type="submission" date="2024-01" db="EMBL/GenBank/DDBJ databases">
        <title>A telomere-to-telomere, gap-free genome of sweet tea (Lithocarpus litseifolius).</title>
        <authorList>
            <person name="Zhou J."/>
        </authorList>
    </citation>
    <scope>NUCLEOTIDE SEQUENCE [LARGE SCALE GENOMIC DNA]</scope>
    <source>
        <strain evidence="2">Zhou-2022a</strain>
        <tissue evidence="2">Leaf</tissue>
    </source>
</reference>
<feature type="region of interest" description="Disordered" evidence="1">
    <location>
        <begin position="211"/>
        <end position="244"/>
    </location>
</feature>
<name>A0AAW2CRD3_9ROSI</name>
<dbReference type="AlphaFoldDB" id="A0AAW2CRD3"/>
<evidence type="ECO:0000313" key="3">
    <source>
        <dbReference type="Proteomes" id="UP001459277"/>
    </source>
</evidence>
<dbReference type="EMBL" id="JAZDWU010000006">
    <property type="protein sequence ID" value="KAL0000073.1"/>
    <property type="molecule type" value="Genomic_DNA"/>
</dbReference>
<gene>
    <name evidence="2" type="ORF">SO802_019675</name>
</gene>
<dbReference type="Proteomes" id="UP001459277">
    <property type="component" value="Unassembled WGS sequence"/>
</dbReference>
<protein>
    <submittedName>
        <fullName evidence="2">Uncharacterized protein</fullName>
    </submittedName>
</protein>
<proteinExistence type="predicted"/>
<keyword evidence="3" id="KW-1185">Reference proteome</keyword>
<organism evidence="2 3">
    <name type="scientific">Lithocarpus litseifolius</name>
    <dbReference type="NCBI Taxonomy" id="425828"/>
    <lineage>
        <taxon>Eukaryota</taxon>
        <taxon>Viridiplantae</taxon>
        <taxon>Streptophyta</taxon>
        <taxon>Embryophyta</taxon>
        <taxon>Tracheophyta</taxon>
        <taxon>Spermatophyta</taxon>
        <taxon>Magnoliopsida</taxon>
        <taxon>eudicotyledons</taxon>
        <taxon>Gunneridae</taxon>
        <taxon>Pentapetalae</taxon>
        <taxon>rosids</taxon>
        <taxon>fabids</taxon>
        <taxon>Fagales</taxon>
        <taxon>Fagaceae</taxon>
        <taxon>Lithocarpus</taxon>
    </lineage>
</organism>
<feature type="region of interest" description="Disordered" evidence="1">
    <location>
        <begin position="133"/>
        <end position="197"/>
    </location>
</feature>
<evidence type="ECO:0000313" key="2">
    <source>
        <dbReference type="EMBL" id="KAL0000073.1"/>
    </source>
</evidence>